<proteinExistence type="predicted"/>
<dbReference type="Pfam" id="PF09995">
    <property type="entry name" value="MPAB_Lcp_cat"/>
    <property type="match status" value="1"/>
</dbReference>
<evidence type="ECO:0000313" key="5">
    <source>
        <dbReference type="Proteomes" id="UP001283341"/>
    </source>
</evidence>
<name>A0AAE0M2A7_9PEZI</name>
<evidence type="ECO:0000256" key="1">
    <source>
        <dbReference type="SAM" id="MobiDB-lite"/>
    </source>
</evidence>
<dbReference type="PANTHER" id="PTHR37539">
    <property type="entry name" value="SECRETED PROTEIN-RELATED"/>
    <property type="match status" value="1"/>
</dbReference>
<dbReference type="InterPro" id="IPR018713">
    <property type="entry name" value="MPAB/Lcp_cat_dom"/>
</dbReference>
<accession>A0AAE0M2A7</accession>
<keyword evidence="2" id="KW-0472">Membrane</keyword>
<reference evidence="4" key="2">
    <citation type="submission" date="2023-06" db="EMBL/GenBank/DDBJ databases">
        <authorList>
            <consortium name="Lawrence Berkeley National Laboratory"/>
            <person name="Haridas S."/>
            <person name="Hensen N."/>
            <person name="Bonometti L."/>
            <person name="Westerberg I."/>
            <person name="Brannstrom I.O."/>
            <person name="Guillou S."/>
            <person name="Cros-Aarteil S."/>
            <person name="Calhoun S."/>
            <person name="Kuo A."/>
            <person name="Mondo S."/>
            <person name="Pangilinan J."/>
            <person name="Riley R."/>
            <person name="Labutti K."/>
            <person name="Andreopoulos B."/>
            <person name="Lipzen A."/>
            <person name="Chen C."/>
            <person name="Yanf M."/>
            <person name="Daum C."/>
            <person name="Ng V."/>
            <person name="Clum A."/>
            <person name="Steindorff A."/>
            <person name="Ohm R."/>
            <person name="Martin F."/>
            <person name="Silar P."/>
            <person name="Natvig D."/>
            <person name="Lalanne C."/>
            <person name="Gautier V."/>
            <person name="Ament-Velasquez S.L."/>
            <person name="Kruys A."/>
            <person name="Hutchinson M.I."/>
            <person name="Powell A.J."/>
            <person name="Barry K."/>
            <person name="Miller A.N."/>
            <person name="Grigoriev I.V."/>
            <person name="Debuchy R."/>
            <person name="Gladieux P."/>
            <person name="Thoren M.H."/>
            <person name="Johannesson H."/>
        </authorList>
    </citation>
    <scope>NUCLEOTIDE SEQUENCE</scope>
    <source>
        <strain evidence="4">CBS 118394</strain>
    </source>
</reference>
<comment type="caution">
    <text evidence="4">The sequence shown here is derived from an EMBL/GenBank/DDBJ whole genome shotgun (WGS) entry which is preliminary data.</text>
</comment>
<dbReference type="AlphaFoldDB" id="A0AAE0M2A7"/>
<dbReference type="GO" id="GO:0016491">
    <property type="term" value="F:oxidoreductase activity"/>
    <property type="evidence" value="ECO:0007669"/>
    <property type="project" value="InterPro"/>
</dbReference>
<feature type="transmembrane region" description="Helical" evidence="2">
    <location>
        <begin position="469"/>
        <end position="487"/>
    </location>
</feature>
<feature type="region of interest" description="Disordered" evidence="1">
    <location>
        <begin position="55"/>
        <end position="104"/>
    </location>
</feature>
<feature type="transmembrane region" description="Helical" evidence="2">
    <location>
        <begin position="383"/>
        <end position="402"/>
    </location>
</feature>
<dbReference type="EMBL" id="JAUEDM010000006">
    <property type="protein sequence ID" value="KAK3315364.1"/>
    <property type="molecule type" value="Genomic_DNA"/>
</dbReference>
<organism evidence="4 5">
    <name type="scientific">Apodospora peruviana</name>
    <dbReference type="NCBI Taxonomy" id="516989"/>
    <lineage>
        <taxon>Eukaryota</taxon>
        <taxon>Fungi</taxon>
        <taxon>Dikarya</taxon>
        <taxon>Ascomycota</taxon>
        <taxon>Pezizomycotina</taxon>
        <taxon>Sordariomycetes</taxon>
        <taxon>Sordariomycetidae</taxon>
        <taxon>Sordariales</taxon>
        <taxon>Lasiosphaeriaceae</taxon>
        <taxon>Apodospora</taxon>
    </lineage>
</organism>
<dbReference type="InterPro" id="IPR037473">
    <property type="entry name" value="Lcp-like"/>
</dbReference>
<keyword evidence="2" id="KW-0812">Transmembrane</keyword>
<keyword evidence="5" id="KW-1185">Reference proteome</keyword>
<gene>
    <name evidence="4" type="ORF">B0H66DRAFT_536233</name>
</gene>
<dbReference type="Proteomes" id="UP001283341">
    <property type="component" value="Unassembled WGS sequence"/>
</dbReference>
<evidence type="ECO:0000313" key="4">
    <source>
        <dbReference type="EMBL" id="KAK3315364.1"/>
    </source>
</evidence>
<reference evidence="4" key="1">
    <citation type="journal article" date="2023" name="Mol. Phylogenet. Evol.">
        <title>Genome-scale phylogeny and comparative genomics of the fungal order Sordariales.</title>
        <authorList>
            <person name="Hensen N."/>
            <person name="Bonometti L."/>
            <person name="Westerberg I."/>
            <person name="Brannstrom I.O."/>
            <person name="Guillou S."/>
            <person name="Cros-Aarteil S."/>
            <person name="Calhoun S."/>
            <person name="Haridas S."/>
            <person name="Kuo A."/>
            <person name="Mondo S."/>
            <person name="Pangilinan J."/>
            <person name="Riley R."/>
            <person name="LaButti K."/>
            <person name="Andreopoulos B."/>
            <person name="Lipzen A."/>
            <person name="Chen C."/>
            <person name="Yan M."/>
            <person name="Daum C."/>
            <person name="Ng V."/>
            <person name="Clum A."/>
            <person name="Steindorff A."/>
            <person name="Ohm R.A."/>
            <person name="Martin F."/>
            <person name="Silar P."/>
            <person name="Natvig D.O."/>
            <person name="Lalanne C."/>
            <person name="Gautier V."/>
            <person name="Ament-Velasquez S.L."/>
            <person name="Kruys A."/>
            <person name="Hutchinson M.I."/>
            <person name="Powell A.J."/>
            <person name="Barry K."/>
            <person name="Miller A.N."/>
            <person name="Grigoriev I.V."/>
            <person name="Debuchy R."/>
            <person name="Gladieux P."/>
            <person name="Hiltunen Thoren M."/>
            <person name="Johannesson H."/>
        </authorList>
    </citation>
    <scope>NUCLEOTIDE SEQUENCE</scope>
    <source>
        <strain evidence="4">CBS 118394</strain>
    </source>
</reference>
<keyword evidence="2" id="KW-1133">Transmembrane helix</keyword>
<evidence type="ECO:0000256" key="2">
    <source>
        <dbReference type="SAM" id="Phobius"/>
    </source>
</evidence>
<sequence>MFWSNSRENRREAWGYEFDWTPEHLTAEQLRPLMFSYDVLATECLDVFDQLSSISSPSTTTASNISSRRTTRSTTKSTSQETTTSTNNVTTSDEQETKKRQGQCPHPDLYALLSKHHASNPTLAKLWTEIHTVPSWVDWPQIARGQKVFYRYAGPSIVSLTFQSLLGGMGSRRVVETLARTGGFGINVARRRLLETFQHILDVTDGLESIKPDGKGFQSSMRVRFLHASVRRRIMRLTTSSSTSSSSYYDINEWGIPISDLDCIATVITFSATLVWMGFPRQGIFLWRQEIEDYIALWRWIAHILGTPTDHLASPEKAKAVMESLLLSEIDPTETSQVLASNIIEGLKEQPPTYASADFLRAEAYWLNGSKLSEALKLPRPSWWYNMLVAGQCLFFMTFCYMKRSVGAWDERSIVKLRVLLRKMTLDQTDGQEAEFAFQYVPSLGKFTTAGTARSNVIDGKKSVERRNLLTVVVASAVVGCTAAWVARSCAFF</sequence>
<feature type="domain" description="ER-bound oxygenase mpaB/mpaB'/Rubber oxygenase catalytic" evidence="3">
    <location>
        <begin position="163"/>
        <end position="381"/>
    </location>
</feature>
<evidence type="ECO:0000259" key="3">
    <source>
        <dbReference type="Pfam" id="PF09995"/>
    </source>
</evidence>
<dbReference type="PANTHER" id="PTHR37539:SF1">
    <property type="entry name" value="ER-BOUND OXYGENASE MPAB_MPAB'_RUBBER OXYGENASE CATALYTIC DOMAIN-CONTAINING PROTEIN"/>
    <property type="match status" value="1"/>
</dbReference>
<feature type="compositionally biased region" description="Low complexity" evidence="1">
    <location>
        <begin position="55"/>
        <end position="92"/>
    </location>
</feature>
<protein>
    <submittedName>
        <fullName evidence="4">Tat pathway signal sequence</fullName>
    </submittedName>
</protein>